<proteinExistence type="predicted"/>
<dbReference type="InterPro" id="IPR011008">
    <property type="entry name" value="Dimeric_a/b-barrel"/>
</dbReference>
<dbReference type="EMBL" id="JBIALX010000006">
    <property type="protein sequence ID" value="MFF0455227.1"/>
    <property type="molecule type" value="Genomic_DNA"/>
</dbReference>
<keyword evidence="2" id="KW-1185">Reference proteome</keyword>
<evidence type="ECO:0008006" key="3">
    <source>
        <dbReference type="Google" id="ProtNLM"/>
    </source>
</evidence>
<reference evidence="1 2" key="1">
    <citation type="submission" date="2024-10" db="EMBL/GenBank/DDBJ databases">
        <title>The Natural Products Discovery Center: Release of the First 8490 Sequenced Strains for Exploring Actinobacteria Biosynthetic Diversity.</title>
        <authorList>
            <person name="Kalkreuter E."/>
            <person name="Kautsar S.A."/>
            <person name="Yang D."/>
            <person name="Bader C.D."/>
            <person name="Teijaro C.N."/>
            <person name="Fluegel L."/>
            <person name="Davis C.M."/>
            <person name="Simpson J.R."/>
            <person name="Lauterbach L."/>
            <person name="Steele A.D."/>
            <person name="Gui C."/>
            <person name="Meng S."/>
            <person name="Li G."/>
            <person name="Viehrig K."/>
            <person name="Ye F."/>
            <person name="Su P."/>
            <person name="Kiefer A.F."/>
            <person name="Nichols A."/>
            <person name="Cepeda A.J."/>
            <person name="Yan W."/>
            <person name="Fan B."/>
            <person name="Jiang Y."/>
            <person name="Adhikari A."/>
            <person name="Zheng C.-J."/>
            <person name="Schuster L."/>
            <person name="Cowan T.M."/>
            <person name="Smanski M.J."/>
            <person name="Chevrette M.G."/>
            <person name="De Carvalho L.P.S."/>
            <person name="Shen B."/>
        </authorList>
    </citation>
    <scope>NUCLEOTIDE SEQUENCE [LARGE SCALE GENOMIC DNA]</scope>
    <source>
        <strain evidence="1 2">NPDC004550</strain>
    </source>
</reference>
<accession>A0ABW6NL96</accession>
<dbReference type="SUPFAM" id="SSF54909">
    <property type="entry name" value="Dimeric alpha+beta barrel"/>
    <property type="match status" value="1"/>
</dbReference>
<name>A0ABW6NL96_9NOCA</name>
<comment type="caution">
    <text evidence="1">The sequence shown here is derived from an EMBL/GenBank/DDBJ whole genome shotgun (WGS) entry which is preliminary data.</text>
</comment>
<gene>
    <name evidence="1" type="ORF">ACFYTH_17825</name>
</gene>
<sequence length="45" mass="5105">MVVVERLRGPDDLDAYFATPHFRHVAEVLDVILAEPMTVSRLVPE</sequence>
<evidence type="ECO:0000313" key="2">
    <source>
        <dbReference type="Proteomes" id="UP001601521"/>
    </source>
</evidence>
<protein>
    <recommendedName>
        <fullName evidence="3">Stress-response A/B barrel domain-containing protein</fullName>
    </recommendedName>
</protein>
<evidence type="ECO:0000313" key="1">
    <source>
        <dbReference type="EMBL" id="MFF0455227.1"/>
    </source>
</evidence>
<dbReference type="Proteomes" id="UP001601521">
    <property type="component" value="Unassembled WGS sequence"/>
</dbReference>
<organism evidence="1 2">
    <name type="scientific">Nocardia africana</name>
    <dbReference type="NCBI Taxonomy" id="134964"/>
    <lineage>
        <taxon>Bacteria</taxon>
        <taxon>Bacillati</taxon>
        <taxon>Actinomycetota</taxon>
        <taxon>Actinomycetes</taxon>
        <taxon>Mycobacteriales</taxon>
        <taxon>Nocardiaceae</taxon>
        <taxon>Nocardia</taxon>
    </lineage>
</organism>
<dbReference type="RefSeq" id="WP_387252098.1">
    <property type="nucleotide sequence ID" value="NZ_JBIALX010000006.1"/>
</dbReference>